<reference evidence="2" key="1">
    <citation type="submission" date="2020-02" db="EMBL/GenBank/DDBJ databases">
        <authorList>
            <person name="Meier V. D."/>
        </authorList>
    </citation>
    <scope>NUCLEOTIDE SEQUENCE</scope>
    <source>
        <strain evidence="2">AVDCRST_MAG61</strain>
    </source>
</reference>
<feature type="non-terminal residue" evidence="2">
    <location>
        <position position="229"/>
    </location>
</feature>
<feature type="compositionally biased region" description="Basic and acidic residues" evidence="1">
    <location>
        <begin position="162"/>
        <end position="174"/>
    </location>
</feature>
<feature type="compositionally biased region" description="Basic residues" evidence="1">
    <location>
        <begin position="137"/>
        <end position="149"/>
    </location>
</feature>
<evidence type="ECO:0000313" key="2">
    <source>
        <dbReference type="EMBL" id="CAA9326969.1"/>
    </source>
</evidence>
<feature type="compositionally biased region" description="Pro residues" evidence="1">
    <location>
        <begin position="126"/>
        <end position="135"/>
    </location>
</feature>
<proteinExistence type="predicted"/>
<evidence type="ECO:0000256" key="1">
    <source>
        <dbReference type="SAM" id="MobiDB-lite"/>
    </source>
</evidence>
<feature type="compositionally biased region" description="Gly residues" evidence="1">
    <location>
        <begin position="106"/>
        <end position="120"/>
    </location>
</feature>
<sequence length="229" mass="23718">GDPDASRWAHPQLPRVGSSRRGGGPAAAWSGQLEQQLAPPGPGAGTALPLHRAGCPWPRRERVDVRLLPRAVPRRRGGSDEGARHPRCHPLRALDGGVDGLPARGDGAGSGADAGPGGHAAAGPGQAPPPHPAPARPRCRPRLARRHRGQPVAQPALARLVGLREPDRRRDPGAERGPQPPAPTPSTRPGQPAAARALHPLGPRPRHARATAGNGRGGRRALPAPAREV</sequence>
<feature type="compositionally biased region" description="Low complexity" evidence="1">
    <location>
        <begin position="220"/>
        <end position="229"/>
    </location>
</feature>
<gene>
    <name evidence="2" type="ORF">AVDCRST_MAG61-2915</name>
</gene>
<feature type="non-terminal residue" evidence="2">
    <location>
        <position position="1"/>
    </location>
</feature>
<dbReference type="EMBL" id="CADCTT010000328">
    <property type="protein sequence ID" value="CAA9326969.1"/>
    <property type="molecule type" value="Genomic_DNA"/>
</dbReference>
<organism evidence="2">
    <name type="scientific">uncultured Friedmanniella sp</name>
    <dbReference type="NCBI Taxonomy" id="335381"/>
    <lineage>
        <taxon>Bacteria</taxon>
        <taxon>Bacillati</taxon>
        <taxon>Actinomycetota</taxon>
        <taxon>Actinomycetes</taxon>
        <taxon>Propionibacteriales</taxon>
        <taxon>Nocardioidaceae</taxon>
        <taxon>Friedmanniella</taxon>
        <taxon>environmental samples</taxon>
    </lineage>
</organism>
<name>A0A6J4L9V1_9ACTN</name>
<accession>A0A6J4L9V1</accession>
<feature type="region of interest" description="Disordered" evidence="1">
    <location>
        <begin position="1"/>
        <end position="229"/>
    </location>
</feature>
<feature type="compositionally biased region" description="Basic and acidic residues" evidence="1">
    <location>
        <begin position="58"/>
        <end position="67"/>
    </location>
</feature>
<protein>
    <submittedName>
        <fullName evidence="2">Uncharacterized protein</fullName>
    </submittedName>
</protein>
<dbReference type="AlphaFoldDB" id="A0A6J4L9V1"/>